<evidence type="ECO:0000256" key="9">
    <source>
        <dbReference type="ARBA" id="ARBA00022812"/>
    </source>
</evidence>
<evidence type="ECO:0000256" key="8">
    <source>
        <dbReference type="ARBA" id="ARBA00022804"/>
    </source>
</evidence>
<keyword evidence="15" id="KW-1038">Host endoplasmic reticulum</keyword>
<keyword evidence="8" id="KW-1161">Viral attachment to host cell</keyword>
<evidence type="ECO:0000259" key="20">
    <source>
        <dbReference type="Pfam" id="PF03563"/>
    </source>
</evidence>
<evidence type="ECO:0000256" key="3">
    <source>
        <dbReference type="ARBA" id="ARBA00004625"/>
    </source>
</evidence>
<dbReference type="GO" id="GO:0055036">
    <property type="term" value="C:virion membrane"/>
    <property type="evidence" value="ECO:0007669"/>
    <property type="project" value="UniProtKB-SubCell"/>
</dbReference>
<evidence type="ECO:0000256" key="2">
    <source>
        <dbReference type="ARBA" id="ARBA00004252"/>
    </source>
</evidence>
<dbReference type="Pfam" id="PF03557">
    <property type="entry name" value="Bunya_G1"/>
    <property type="match status" value="1"/>
</dbReference>
<feature type="transmembrane region" description="Helical" evidence="18">
    <location>
        <begin position="446"/>
        <end position="465"/>
    </location>
</feature>
<dbReference type="EMBL" id="AB297850">
    <property type="protein sequence ID" value="BAF91670.1"/>
    <property type="molecule type" value="Genomic_RNA"/>
</dbReference>
<dbReference type="GO" id="GO:0044178">
    <property type="term" value="C:host cell Golgi membrane"/>
    <property type="evidence" value="ECO:0007669"/>
    <property type="project" value="UniProtKB-SubCell"/>
</dbReference>
<evidence type="ECO:0000256" key="15">
    <source>
        <dbReference type="ARBA" id="ARBA00023184"/>
    </source>
</evidence>
<feature type="transmembrane region" description="Helical" evidence="18">
    <location>
        <begin position="319"/>
        <end position="338"/>
    </location>
</feature>
<evidence type="ECO:0000256" key="11">
    <source>
        <dbReference type="ARBA" id="ARBA00022870"/>
    </source>
</evidence>
<name>A8QZ48_9VIRU</name>
<keyword evidence="13 18" id="KW-0472">Membrane</keyword>
<dbReference type="InterPro" id="IPR005167">
    <property type="entry name" value="Bunya_G1"/>
</dbReference>
<evidence type="ECO:0000256" key="4">
    <source>
        <dbReference type="ARBA" id="ARBA00015294"/>
    </source>
</evidence>
<evidence type="ECO:0000256" key="14">
    <source>
        <dbReference type="ARBA" id="ARBA00023180"/>
    </source>
</evidence>
<evidence type="ECO:0000256" key="17">
    <source>
        <dbReference type="ARBA" id="ARBA00031199"/>
    </source>
</evidence>
<keyword evidence="16" id="KW-1160">Virus entry into host cell</keyword>
<keyword evidence="6 18" id="KW-0812">Transmembrane</keyword>
<feature type="domain" description="Bunyavirus glycoprotein G2" evidence="20">
    <location>
        <begin position="27"/>
        <end position="309"/>
    </location>
</feature>
<dbReference type="InterPro" id="IPR026400">
    <property type="entry name" value="Bunya_nonstruc_pro_NSm"/>
</dbReference>
<keyword evidence="11" id="KW-1043">Host membrane</keyword>
<keyword evidence="14" id="KW-0325">Glycoprotein</keyword>
<feature type="transmembrane region" description="Helical" evidence="18">
    <location>
        <begin position="1356"/>
        <end position="1374"/>
    </location>
</feature>
<evidence type="ECO:0000256" key="7">
    <source>
        <dbReference type="ARBA" id="ARBA00022729"/>
    </source>
</evidence>
<feature type="domain" description="Bunyavirus glycoprotein G1" evidence="19">
    <location>
        <begin position="531"/>
        <end position="1341"/>
    </location>
</feature>
<proteinExistence type="predicted"/>
<dbReference type="NCBIfam" id="TIGR04210">
    <property type="entry name" value="bunya_NSm"/>
    <property type="match status" value="1"/>
</dbReference>
<keyword evidence="5" id="KW-0945">Host-virus interaction</keyword>
<organism evidence="21">
    <name type="scientific">Akabane virus</name>
    <dbReference type="NCBI Taxonomy" id="70566"/>
    <lineage>
        <taxon>Viruses</taxon>
        <taxon>Riboviria</taxon>
        <taxon>Orthornavirae</taxon>
        <taxon>Negarnaviricota</taxon>
        <taxon>Polyploviricotina</taxon>
        <taxon>Bunyaviricetes</taxon>
        <taxon>Elliovirales</taxon>
        <taxon>Peribunyaviridae</taxon>
        <taxon>Orthobunyavirus</taxon>
        <taxon>Orthobunyavirus akabaneense</taxon>
    </lineage>
</organism>
<accession>A8QZ48</accession>
<comment type="subcellular location">
    <subcellularLocation>
        <location evidence="2">Host Golgi apparatus membrane</location>
        <topology evidence="2">Multi-pass membrane protein</topology>
    </subcellularLocation>
    <subcellularLocation>
        <location evidence="3">Host endoplasmic reticulum membrane</location>
    </subcellularLocation>
    <subcellularLocation>
        <location evidence="1">Virion membrane</location>
    </subcellularLocation>
</comment>
<feature type="transmembrane region" description="Helical" evidence="18">
    <location>
        <begin position="365"/>
        <end position="396"/>
    </location>
</feature>
<keyword evidence="9" id="KW-1040">Host Golgi apparatus</keyword>
<evidence type="ECO:0000256" key="5">
    <source>
        <dbReference type="ARBA" id="ARBA00022581"/>
    </source>
</evidence>
<feature type="transmembrane region" description="Helical" evidence="18">
    <location>
        <begin position="213"/>
        <end position="240"/>
    </location>
</feature>
<evidence type="ECO:0000313" key="21">
    <source>
        <dbReference type="EMBL" id="BAF91670.1"/>
    </source>
</evidence>
<dbReference type="Pfam" id="PF03563">
    <property type="entry name" value="Bunya_G2"/>
    <property type="match status" value="1"/>
</dbReference>
<dbReference type="InterPro" id="IPR005168">
    <property type="entry name" value="Bunya_G2"/>
</dbReference>
<dbReference type="GO" id="GO:0019062">
    <property type="term" value="P:virion attachment to host cell"/>
    <property type="evidence" value="ECO:0007669"/>
    <property type="project" value="UniProtKB-KW"/>
</dbReference>
<evidence type="ECO:0000259" key="19">
    <source>
        <dbReference type="Pfam" id="PF03557"/>
    </source>
</evidence>
<dbReference type="GO" id="GO:0044003">
    <property type="term" value="P:symbiont-mediated perturbation of host process"/>
    <property type="evidence" value="ECO:0007669"/>
    <property type="project" value="InterPro"/>
</dbReference>
<evidence type="ECO:0000256" key="16">
    <source>
        <dbReference type="ARBA" id="ARBA00023296"/>
    </source>
</evidence>
<dbReference type="GO" id="GO:0046718">
    <property type="term" value="P:symbiont entry into host cell"/>
    <property type="evidence" value="ECO:0007669"/>
    <property type="project" value="UniProtKB-KW"/>
</dbReference>
<gene>
    <name evidence="21" type="primary">m</name>
</gene>
<reference evidence="21" key="1">
    <citation type="journal article" date="2007" name="Virus Res.">
        <title>Genetic diversity and reassortments among Akabane virus field isolates.</title>
        <authorList>
            <person name="Kobayashi T."/>
            <person name="Yanase T."/>
            <person name="Yamakawa M."/>
            <person name="Kato T."/>
            <person name="Yoshida K."/>
            <person name="Tsuda T."/>
        </authorList>
    </citation>
    <scope>NUCLEOTIDE SEQUENCE</scope>
    <source>
        <strain evidence="21">MP496</strain>
    </source>
</reference>
<evidence type="ECO:0000256" key="18">
    <source>
        <dbReference type="SAM" id="Phobius"/>
    </source>
</evidence>
<evidence type="ECO:0000256" key="10">
    <source>
        <dbReference type="ARBA" id="ARBA00022844"/>
    </source>
</evidence>
<protein>
    <recommendedName>
        <fullName evidence="4">Envelopment polyprotein</fullName>
    </recommendedName>
    <alternativeName>
        <fullName evidence="17">M polyprotein</fullName>
    </alternativeName>
</protein>
<dbReference type="GO" id="GO:0044167">
    <property type="term" value="C:host cell endoplasmic reticulum membrane"/>
    <property type="evidence" value="ECO:0007669"/>
    <property type="project" value="UniProtKB-SubCell"/>
</dbReference>
<sequence length="1402" mass="157752">MNITIAYIIALTSAVLAMPPRNTNGGKCFYGGRIFRQVNSTSPMSEICIRDDISLIKSIGYHKLSGDKQSIESSMSYYRLYYVKDWFECNPVQDSMGTFTVFDVDHDGVLSPKTYACRASCTISVERDSGSIVLDSPALNHYVIQGTTIKNGWFKTRVSIDLENTCEDVHVTCGHQTMNVHACFRQHKSCIRYFKGSILPEIMIESICTNAELILLCCFSAIACIIAIILTKTYLVYLLIPIFYPFVKVYGLILERFCKQCKNCLLPIHPFTTCPTICICGMVYNSTEALKVHRRCYNCTGYKTLTKTRYLCKKRLPNMALAIIVTILFFTFITPITAECYNYTSLPEDFQNAIDTGHSCLKEQLVMLVLTLVCILIIILIMFSAHLYIRVFYIFCPYCGMVHKKKGLVMLENFTSHCLTCICQDKSIHRASNNCIAPIKYKTSKYTNAICVGFLILIAATPALTQCISDKDIESIDEASMCIGLYQNITQAKDYNALVTELSKNMSSHEIEALLPDVKPSFDLLVKKSSTTTDLHSATMYEFIAANLYPDSFRKHLVSAGPQSIQWRTYIQNNNLHLCNEHIVKMICRCVVNQENCPTTKYDDGDQITAYYTKHKDFYKADLEILYNTVSRAIPGLTGNLLKLVRKSQKYDEALHVLNKIKRDVSSINQLNGIVNFLIHINSKNITGDAKELKIQPPLPVRGTKYENKKSGDRDIKECSTPLFITCTGKRFRSLVKQYISCSNGGVKMYQRPTKPLIVQNGKLCVGDKYCLIPLEPLTVDADIIKLECYGNPATDQSDGMMTPERSIRLVKTGKCRINGNTANVAISTQNKYFAYTTIAHKKSELVDEYCLSPNCDMETYPYHVQNLASCSWKESIHSILDQKVVSHTDIESFISSVKLSLHNDLIQHHFRPLVNMPHVKPNYKSISIQGTLSGGKIQDSFITFTIPLMTGLSQGFTLKGPKGNSLFDIVVYIKNARVIAKYAEEYKTGPTVSINVQHTEKCTGSCPASIPKKGENWLSFSREHTSSWGCEEWGCIAVGTGCVYGSCQDVIKEEALAISRINAEILEVEFCITDPTSTMCNTINVLEPVLGEHMQFEIHSVQTNLLPDIAIIKDKKVFLGPINRRGTFNPQCGSVQSFDGKIYGVGNPKFDYICHALSRKDIVVRKCYENHYYSCLTLKEATDLKAENIDGSTTIYNNNVLLGSANVKMMFGDITYQQSDVTQRVIQGLATCGGCVDCFNDVACKLSVTSNGIYQCPVASSCESYVNNVYMVEGTNDINLKFRCIKPEIKITICGQNILVKAEIIKDTKKLDLASADQTSYIKEFDKKCNTWLCRAYNEGIGFIFKPLWDELGSWARYVLLIVAMIIIILIVVKIIRPLIRYIVETLKENDKVYKLENKIK</sequence>
<evidence type="ECO:0000256" key="12">
    <source>
        <dbReference type="ARBA" id="ARBA00022989"/>
    </source>
</evidence>
<evidence type="ECO:0000256" key="13">
    <source>
        <dbReference type="ARBA" id="ARBA00023136"/>
    </source>
</evidence>
<evidence type="ECO:0000256" key="1">
    <source>
        <dbReference type="ARBA" id="ARBA00004182"/>
    </source>
</evidence>
<evidence type="ECO:0000256" key="6">
    <source>
        <dbReference type="ARBA" id="ARBA00022692"/>
    </source>
</evidence>
<keyword evidence="10" id="KW-0946">Virion</keyword>
<keyword evidence="7" id="KW-0732">Signal</keyword>
<keyword evidence="12 18" id="KW-1133">Transmembrane helix</keyword>